<name>A0ACC1XXN7_MELAZ</name>
<dbReference type="EMBL" id="CM051400">
    <property type="protein sequence ID" value="KAJ4715050.1"/>
    <property type="molecule type" value="Genomic_DNA"/>
</dbReference>
<accession>A0ACC1XXN7</accession>
<protein>
    <submittedName>
        <fullName evidence="1">Glycosyltransferase</fullName>
    </submittedName>
</protein>
<organism evidence="1 2">
    <name type="scientific">Melia azedarach</name>
    <name type="common">Chinaberry tree</name>
    <dbReference type="NCBI Taxonomy" id="155640"/>
    <lineage>
        <taxon>Eukaryota</taxon>
        <taxon>Viridiplantae</taxon>
        <taxon>Streptophyta</taxon>
        <taxon>Embryophyta</taxon>
        <taxon>Tracheophyta</taxon>
        <taxon>Spermatophyta</taxon>
        <taxon>Magnoliopsida</taxon>
        <taxon>eudicotyledons</taxon>
        <taxon>Gunneridae</taxon>
        <taxon>Pentapetalae</taxon>
        <taxon>rosids</taxon>
        <taxon>malvids</taxon>
        <taxon>Sapindales</taxon>
        <taxon>Meliaceae</taxon>
        <taxon>Melia</taxon>
    </lineage>
</organism>
<sequence>MQSTKPHAILLASPGMGHFFPVLELGKRFVTQHDFQVTIFVVATDTSTVQSQLCDLPNPNRFNIVSLPPVDISGLVDQDASIVTKIIVMMRESLPALRSAISAMKPRPTALFADLFGTEALVIADEFEMLKYVFIASNARFLAATIYFPTIDKKLEEEHINEKQPLMIPGCRPVRFQDTLEAFLDPKDQVYVEYLRVGLEIPTGDGILVNTWEDLEPTTLCSMRDTRMLGRVGKVPVYPIGPMVRPVKTSAMEKESSVLEWLDMQPTESVIYVSFGSGGTLSAKQMIELAWGLELSQQRFIWVVRPPMDDDVSGSYFNVSNGSDGTPDYLPDGFLTRNAKMGLVVPMWAQQREILGHTSVGGFLTHCGWNSTLESIVNGVPMIAWPLYAEQKMNATMLTEEIGVAVRPKELPTESIIGREEIEMMVRKIMVDKAIRTRAKQLKHSAQKASSKSGGSSYNSLSQVAKECETSLQGLIANIQGA</sequence>
<evidence type="ECO:0000313" key="1">
    <source>
        <dbReference type="EMBL" id="KAJ4715050.1"/>
    </source>
</evidence>
<evidence type="ECO:0000313" key="2">
    <source>
        <dbReference type="Proteomes" id="UP001164539"/>
    </source>
</evidence>
<gene>
    <name evidence="1" type="ORF">OWV82_013446</name>
</gene>
<keyword evidence="2" id="KW-1185">Reference proteome</keyword>
<proteinExistence type="predicted"/>
<reference evidence="1 2" key="1">
    <citation type="journal article" date="2023" name="Science">
        <title>Complex scaffold remodeling in plant triterpene biosynthesis.</title>
        <authorList>
            <person name="De La Pena R."/>
            <person name="Hodgson H."/>
            <person name="Liu J.C."/>
            <person name="Stephenson M.J."/>
            <person name="Martin A.C."/>
            <person name="Owen C."/>
            <person name="Harkess A."/>
            <person name="Leebens-Mack J."/>
            <person name="Jimenez L.E."/>
            <person name="Osbourn A."/>
            <person name="Sattely E.S."/>
        </authorList>
    </citation>
    <scope>NUCLEOTIDE SEQUENCE [LARGE SCALE GENOMIC DNA]</scope>
    <source>
        <strain evidence="2">cv. JPN11</strain>
        <tissue evidence="1">Leaf</tissue>
    </source>
</reference>
<dbReference type="Proteomes" id="UP001164539">
    <property type="component" value="Chromosome 7"/>
</dbReference>
<comment type="caution">
    <text evidence="1">The sequence shown here is derived from an EMBL/GenBank/DDBJ whole genome shotgun (WGS) entry which is preliminary data.</text>
</comment>